<sequence>MWMTGSFLECGGTGVTGVTAGTRHANVADLESRCWDGGYLRHSQGLGCDDVTEHY</sequence>
<evidence type="ECO:0000313" key="1">
    <source>
        <dbReference type="RefSeq" id="XP_059602753.1"/>
    </source>
</evidence>
<dbReference type="AlphaFoldDB" id="A0AAJ8BS96"/>
<protein>
    <submittedName>
        <fullName evidence="1">Uncharacterized protein</fullName>
    </submittedName>
</protein>
<name>A0AAJ8BS96_ASPNG</name>
<dbReference type="KEGG" id="ang:An16g03990"/>
<organism evidence="1">
    <name type="scientific">Aspergillus niger</name>
    <dbReference type="NCBI Taxonomy" id="5061"/>
    <lineage>
        <taxon>Eukaryota</taxon>
        <taxon>Fungi</taxon>
        <taxon>Dikarya</taxon>
        <taxon>Ascomycota</taxon>
        <taxon>Pezizomycotina</taxon>
        <taxon>Eurotiomycetes</taxon>
        <taxon>Eurotiomycetidae</taxon>
        <taxon>Eurotiales</taxon>
        <taxon>Aspergillaceae</taxon>
        <taxon>Aspergillus</taxon>
        <taxon>Aspergillus subgen. Circumdati</taxon>
    </lineage>
</organism>
<accession>A0AAJ8BS96</accession>
<reference evidence="1" key="2">
    <citation type="submission" date="2025-08" db="UniProtKB">
        <authorList>
            <consortium name="RefSeq"/>
        </authorList>
    </citation>
    <scope>IDENTIFICATION</scope>
</reference>
<gene>
    <name evidence="1" type="ORF">An16g03990</name>
</gene>
<dbReference type="RefSeq" id="XP_059602753.1">
    <property type="nucleotide sequence ID" value="XM_059745076.1"/>
</dbReference>
<proteinExistence type="predicted"/>
<dbReference type="VEuPathDB" id="FungiDB:An16g03990"/>
<dbReference type="GeneID" id="84593389"/>
<reference evidence="1" key="1">
    <citation type="submission" date="2025-02" db="EMBL/GenBank/DDBJ databases">
        <authorList>
            <consortium name="NCBI Genome Project"/>
        </authorList>
    </citation>
    <scope>NUCLEOTIDE SEQUENCE</scope>
</reference>